<dbReference type="EMBL" id="AZDX01000061">
    <property type="protein sequence ID" value="KRL03900.1"/>
    <property type="molecule type" value="Genomic_DNA"/>
</dbReference>
<evidence type="ECO:0000313" key="2">
    <source>
        <dbReference type="EMBL" id="KRL03900.1"/>
    </source>
</evidence>
<name>A0A0R1M715_9LACO</name>
<dbReference type="Gene3D" id="3.20.20.80">
    <property type="entry name" value="Glycosidases"/>
    <property type="match status" value="1"/>
</dbReference>
<dbReference type="RefSeq" id="WP_057870367.1">
    <property type="nucleotide sequence ID" value="NZ_AZDX01000061.1"/>
</dbReference>
<organism evidence="2 3">
    <name type="scientific">Liquorilactobacillus hordei DSM 19519</name>
    <dbReference type="NCBI Taxonomy" id="1423759"/>
    <lineage>
        <taxon>Bacteria</taxon>
        <taxon>Bacillati</taxon>
        <taxon>Bacillota</taxon>
        <taxon>Bacilli</taxon>
        <taxon>Lactobacillales</taxon>
        <taxon>Lactobacillaceae</taxon>
        <taxon>Liquorilactobacillus</taxon>
    </lineage>
</organism>
<dbReference type="Gene3D" id="1.10.101.10">
    <property type="entry name" value="PGBD-like superfamily/PGBD"/>
    <property type="match status" value="1"/>
</dbReference>
<dbReference type="Pfam" id="PF08924">
    <property type="entry name" value="Rv2525c_GlyHyd-like"/>
    <property type="match status" value="1"/>
</dbReference>
<dbReference type="PATRIC" id="fig|1423759.3.peg.2010"/>
<dbReference type="STRING" id="1423759.FC92_GL001925"/>
<accession>A0A0R1M715</accession>
<gene>
    <name evidence="2" type="ORF">FC92_GL001925</name>
</gene>
<dbReference type="InterPro" id="IPR036366">
    <property type="entry name" value="PGBDSf"/>
</dbReference>
<dbReference type="AlphaFoldDB" id="A0A0R1M715"/>
<dbReference type="Proteomes" id="UP000051448">
    <property type="component" value="Unassembled WGS sequence"/>
</dbReference>
<dbReference type="InterPro" id="IPR015020">
    <property type="entry name" value="Rv2525c-like_Glyco_Hydro-like"/>
</dbReference>
<dbReference type="InterPro" id="IPR036365">
    <property type="entry name" value="PGBD-like_sf"/>
</dbReference>
<dbReference type="SUPFAM" id="SSF51445">
    <property type="entry name" value="(Trans)glycosidases"/>
    <property type="match status" value="1"/>
</dbReference>
<keyword evidence="3" id="KW-1185">Reference proteome</keyword>
<evidence type="ECO:0000313" key="3">
    <source>
        <dbReference type="Proteomes" id="UP000051448"/>
    </source>
</evidence>
<comment type="caution">
    <text evidence="2">The sequence shown here is derived from an EMBL/GenBank/DDBJ whole genome shotgun (WGS) entry which is preliminary data.</text>
</comment>
<evidence type="ECO:0000259" key="1">
    <source>
        <dbReference type="Pfam" id="PF08924"/>
    </source>
</evidence>
<dbReference type="GeneID" id="98311778"/>
<dbReference type="SUPFAM" id="SSF47090">
    <property type="entry name" value="PGBD-like"/>
    <property type="match status" value="2"/>
</dbReference>
<dbReference type="CDD" id="cd06418">
    <property type="entry name" value="GH25_BacA-like"/>
    <property type="match status" value="1"/>
</dbReference>
<feature type="domain" description="Rv2525c-like glycoside hydrolase-like" evidence="1">
    <location>
        <begin position="302"/>
        <end position="466"/>
    </location>
</feature>
<proteinExistence type="predicted"/>
<reference evidence="2 3" key="1">
    <citation type="journal article" date="2015" name="Genome Announc.">
        <title>Expanding the biotechnology potential of lactobacilli through comparative genomics of 213 strains and associated genera.</title>
        <authorList>
            <person name="Sun Z."/>
            <person name="Harris H.M."/>
            <person name="McCann A."/>
            <person name="Guo C."/>
            <person name="Argimon S."/>
            <person name="Zhang W."/>
            <person name="Yang X."/>
            <person name="Jeffery I.B."/>
            <person name="Cooney J.C."/>
            <person name="Kagawa T.F."/>
            <person name="Liu W."/>
            <person name="Song Y."/>
            <person name="Salvetti E."/>
            <person name="Wrobel A."/>
            <person name="Rasinkangas P."/>
            <person name="Parkhill J."/>
            <person name="Rea M.C."/>
            <person name="O'Sullivan O."/>
            <person name="Ritari J."/>
            <person name="Douillard F.P."/>
            <person name="Paul Ross R."/>
            <person name="Yang R."/>
            <person name="Briner A.E."/>
            <person name="Felis G.E."/>
            <person name="de Vos W.M."/>
            <person name="Barrangou R."/>
            <person name="Klaenhammer T.R."/>
            <person name="Caufield P.W."/>
            <person name="Cui Y."/>
            <person name="Zhang H."/>
            <person name="O'Toole P.W."/>
        </authorList>
    </citation>
    <scope>NUCLEOTIDE SEQUENCE [LARGE SCALE GENOMIC DNA]</scope>
    <source>
        <strain evidence="2 3">DSM 19519</strain>
    </source>
</reference>
<dbReference type="InterPro" id="IPR017853">
    <property type="entry name" value="GH"/>
</dbReference>
<protein>
    <submittedName>
        <fullName evidence="2">Bacteriocin activator</fullName>
    </submittedName>
</protein>
<sequence length="740" mass="78056">MDQMVLETQQWLNKTYGGVSGFGSVTEDGLTGWGTVYGLTRALQHELGITGLVNNFGPTSKQKFNNITKTIVVGYTGNIAYIIQGGFWCKGITPGEFDGKFSADTASAVTTMKTKAGLADTSSSVDGNFMAALLNMSSFDLLTGGDAKVREMQQQLNHDYLAYTGILPCDGIYQRDTNSALIYALQAEEKISTSVATGAYGATTKKDTPTVKEGTTNNFVRILQWGLYVNNKAYTGAFDGVYDAAVVAAVKEFEETMALDSTDGTSAGVDIFMSLLTSAGNPDRSAIACDTSYQLNATRIATLKNAGYSIVGRYLTGTVGSGTSERAKNLTTDEITAITTGGLKIFPIYQDGASDKEAYFTAAQGKTDGTKAVYAAQDLGFKEGVVIYFAVDADIQAGDIAGSAKVYFEALYDIVTSYGYEVGIYGTRNVSATIISAGLATKAFISDMSTGYSGNLGYSIPDEWAFDQFSEISIGDFAIDKDATTSARETATGSFGVGGESGYGNAEDLAKINTIIDALSQQKDFSYLSGLKIEKTSKEYEIPGFAVDFYVQVKFEASVSEPGDNVGVVYNVSNGKFESDFTDTIAGVVALSDEINKEDINSALTELSSLINNGQIWVEPVTKGSDAGIALHIKSTFDHTLDSGETIELEYEIIIDEIFHKIEVVPTGMDDTTITDYNGIITTGVEIVAGVAVATAVTALAIVGLQALIVAGVGTGTAAGAAEAAGGLAALIAVIKNEKN</sequence>